<dbReference type="GO" id="GO:0008767">
    <property type="term" value="F:UDP-galactopyranose mutase activity"/>
    <property type="evidence" value="ECO:0007669"/>
    <property type="project" value="InterPro"/>
</dbReference>
<evidence type="ECO:0000259" key="1">
    <source>
        <dbReference type="Pfam" id="PF03275"/>
    </source>
</evidence>
<proteinExistence type="predicted"/>
<dbReference type="InterPro" id="IPR015899">
    <property type="entry name" value="UDP-GalPyranose_mutase_C"/>
</dbReference>
<dbReference type="EMBL" id="VWEQ01000086">
    <property type="protein sequence ID" value="KAA4746741.1"/>
    <property type="molecule type" value="Genomic_DNA"/>
</dbReference>
<evidence type="ECO:0000313" key="3">
    <source>
        <dbReference type="Proteomes" id="UP000479773"/>
    </source>
</evidence>
<gene>
    <name evidence="2" type="ORF">F3B44_24495</name>
</gene>
<dbReference type="SUPFAM" id="SSF54373">
    <property type="entry name" value="FAD-linked reductases, C-terminal domain"/>
    <property type="match status" value="1"/>
</dbReference>
<reference evidence="2 3" key="1">
    <citation type="journal article" date="2019" name="Nat. Med.">
        <title>A library of human gut bacterial isolates paired with longitudinal multiomics data enables mechanistic microbiome research.</title>
        <authorList>
            <person name="Poyet M."/>
            <person name="Groussin M."/>
            <person name="Gibbons S.M."/>
            <person name="Avila-Pacheco J."/>
            <person name="Jiang X."/>
            <person name="Kearney S.M."/>
            <person name="Perrotta A.R."/>
            <person name="Berdy B."/>
            <person name="Zhao S."/>
            <person name="Lieberman T.D."/>
            <person name="Swanson P.K."/>
            <person name="Smith M."/>
            <person name="Roesemann S."/>
            <person name="Alexander J.E."/>
            <person name="Rich S.A."/>
            <person name="Livny J."/>
            <person name="Vlamakis H."/>
            <person name="Clish C."/>
            <person name="Bullock K."/>
            <person name="Deik A."/>
            <person name="Scott J."/>
            <person name="Pierce K.A."/>
            <person name="Xavier R.J."/>
            <person name="Alm E.J."/>
        </authorList>
    </citation>
    <scope>NUCLEOTIDE SEQUENCE [LARGE SCALE GENOMIC DNA]</scope>
    <source>
        <strain evidence="2 3">BIOML-A106</strain>
    </source>
</reference>
<dbReference type="AlphaFoldDB" id="A0A6L3GME4"/>
<dbReference type="Proteomes" id="UP000479773">
    <property type="component" value="Unassembled WGS sequence"/>
</dbReference>
<comment type="caution">
    <text evidence="2">The sequence shown here is derived from an EMBL/GenBank/DDBJ whole genome shotgun (WGS) entry which is preliminary data.</text>
</comment>
<name>A0A6L3GME4_BACFG</name>
<dbReference type="GO" id="GO:0050660">
    <property type="term" value="F:flavin adenine dinucleotide binding"/>
    <property type="evidence" value="ECO:0007669"/>
    <property type="project" value="TreeGrafter"/>
</dbReference>
<dbReference type="PANTHER" id="PTHR21197:SF0">
    <property type="entry name" value="UDP-GALACTOPYRANOSE MUTASE"/>
    <property type="match status" value="1"/>
</dbReference>
<evidence type="ECO:0000313" key="2">
    <source>
        <dbReference type="EMBL" id="KAA4746741.1"/>
    </source>
</evidence>
<dbReference type="Gene3D" id="3.40.50.720">
    <property type="entry name" value="NAD(P)-binding Rossmann-like Domain"/>
    <property type="match status" value="1"/>
</dbReference>
<accession>A0A6L3GME4</accession>
<dbReference type="Pfam" id="PF03275">
    <property type="entry name" value="GLF"/>
    <property type="match status" value="1"/>
</dbReference>
<dbReference type="GO" id="GO:0005829">
    <property type="term" value="C:cytosol"/>
    <property type="evidence" value="ECO:0007669"/>
    <property type="project" value="TreeGrafter"/>
</dbReference>
<dbReference type="PANTHER" id="PTHR21197">
    <property type="entry name" value="UDP-GALACTOPYRANOSE MUTASE"/>
    <property type="match status" value="1"/>
</dbReference>
<organism evidence="2 3">
    <name type="scientific">Bacteroides fragilis</name>
    <dbReference type="NCBI Taxonomy" id="817"/>
    <lineage>
        <taxon>Bacteria</taxon>
        <taxon>Pseudomonadati</taxon>
        <taxon>Bacteroidota</taxon>
        <taxon>Bacteroidia</taxon>
        <taxon>Bacteroidales</taxon>
        <taxon>Bacteroidaceae</taxon>
        <taxon>Bacteroides</taxon>
    </lineage>
</organism>
<feature type="domain" description="UDP-galactopyranose mutase C-terminal" evidence="1">
    <location>
        <begin position="3"/>
        <end position="92"/>
    </location>
</feature>
<protein>
    <submittedName>
        <fullName evidence="2">UDP-galactopyranose mutase</fullName>
    </submittedName>
</protein>
<feature type="non-terminal residue" evidence="2">
    <location>
        <position position="1"/>
    </location>
</feature>
<sequence length="119" mass="13751">LNDISNYQGNAVINYCDSNIPYTRVIEHKHFEFGTQNSTIITYEFPEELSIGKEPYYPINDEKNTTIFRKYQTLAETNKKVLLGGRLAQYTYADMDDTVEAALSLWNKELQNSSQTKLI</sequence>